<evidence type="ECO:0000259" key="21">
    <source>
        <dbReference type="SMART" id="SM00479"/>
    </source>
</evidence>
<evidence type="ECO:0000256" key="16">
    <source>
        <dbReference type="ARBA" id="ARBA00049244"/>
    </source>
</evidence>
<keyword evidence="23" id="KW-1185">Reference proteome</keyword>
<dbReference type="InterPro" id="IPR013520">
    <property type="entry name" value="Ribonucl_H"/>
</dbReference>
<dbReference type="PANTHER" id="PTHR30231:SF41">
    <property type="entry name" value="DNA POLYMERASE III SUBUNIT EPSILON"/>
    <property type="match status" value="1"/>
</dbReference>
<evidence type="ECO:0000256" key="19">
    <source>
        <dbReference type="PIRSR" id="PIRSR606309-3"/>
    </source>
</evidence>
<dbReference type="CDD" id="cd06131">
    <property type="entry name" value="DNA_pol_III_epsilon_Ecoli_like"/>
    <property type="match status" value="1"/>
</dbReference>
<feature type="binding site" evidence="18">
    <location>
        <position position="155"/>
    </location>
    <ligand>
        <name>substrate</name>
    </ligand>
</feature>
<dbReference type="EMBL" id="QWDD01000001">
    <property type="protein sequence ID" value="RNJ48473.1"/>
    <property type="molecule type" value="Genomic_DNA"/>
</dbReference>
<dbReference type="InterPro" id="IPR006309">
    <property type="entry name" value="DnaQ_proteo"/>
</dbReference>
<dbReference type="GO" id="GO:0045004">
    <property type="term" value="P:DNA replication proofreading"/>
    <property type="evidence" value="ECO:0007669"/>
    <property type="project" value="TreeGrafter"/>
</dbReference>
<dbReference type="NCBIfam" id="NF004316">
    <property type="entry name" value="PRK05711.1"/>
    <property type="match status" value="1"/>
</dbReference>
<evidence type="ECO:0000256" key="3">
    <source>
        <dbReference type="ARBA" id="ARBA00020352"/>
    </source>
</evidence>
<feature type="binding site" evidence="18">
    <location>
        <position position="9"/>
    </location>
    <ligand>
        <name>substrate</name>
    </ligand>
</feature>
<evidence type="ECO:0000256" key="5">
    <source>
        <dbReference type="ARBA" id="ARBA00022695"/>
    </source>
</evidence>
<keyword evidence="11 19" id="KW-0460">Magnesium</keyword>
<dbReference type="InterPro" id="IPR036397">
    <property type="entry name" value="RNaseH_sf"/>
</dbReference>
<feature type="binding site" evidence="18">
    <location>
        <position position="52"/>
    </location>
    <ligand>
        <name>substrate</name>
    </ligand>
</feature>
<comment type="cofactor">
    <cofactor evidence="1 20">
        <name>Mn(2+)</name>
        <dbReference type="ChEBI" id="CHEBI:29035"/>
    </cofactor>
</comment>
<evidence type="ECO:0000256" key="7">
    <source>
        <dbReference type="ARBA" id="ARBA00022722"/>
    </source>
</evidence>
<dbReference type="RefSeq" id="WP_123174476.1">
    <property type="nucleotide sequence ID" value="NZ_QWDD01000001.1"/>
</dbReference>
<feature type="binding site" evidence="18">
    <location>
        <position position="57"/>
    </location>
    <ligand>
        <name>substrate</name>
    </ligand>
</feature>
<dbReference type="Pfam" id="PF00929">
    <property type="entry name" value="RNase_T"/>
    <property type="match status" value="1"/>
</dbReference>
<feature type="active site" description="Proton acceptor" evidence="17">
    <location>
        <position position="150"/>
    </location>
</feature>
<feature type="domain" description="Exonuclease" evidence="21">
    <location>
        <begin position="2"/>
        <end position="172"/>
    </location>
</feature>
<dbReference type="EC" id="2.7.7.7" evidence="2 20"/>
<accession>A0A3M9XJN7</accession>
<proteinExistence type="predicted"/>
<evidence type="ECO:0000256" key="12">
    <source>
        <dbReference type="ARBA" id="ARBA00022932"/>
    </source>
</evidence>
<evidence type="ECO:0000256" key="13">
    <source>
        <dbReference type="ARBA" id="ARBA00023211"/>
    </source>
</evidence>
<evidence type="ECO:0000256" key="11">
    <source>
        <dbReference type="ARBA" id="ARBA00022842"/>
    </source>
</evidence>
<protein>
    <recommendedName>
        <fullName evidence="3 20">DNA polymerase III subunit epsilon</fullName>
        <ecNumber evidence="2 20">2.7.7.7</ecNumber>
    </recommendedName>
</protein>
<evidence type="ECO:0000256" key="4">
    <source>
        <dbReference type="ARBA" id="ARBA00022679"/>
    </source>
</evidence>
<sequence>MREIVLDTETTGLDPSSGHRVVEIGAVEISNLIPTGRHFHCYVDPERDMPDEAFRVHGLSREFLAQHKIFKEIAAEFLDFIEDAPLVIHNAEFDTRFLNAEFALMNLPPLGGARIIDTLAMARRRHPGGPNSLDALCQRYAIDLSRREKHGALLDANLLAEVYAELCGGRQSALSLQTVHAVRIAASNDLLRNRPEPLPPRISAAEETAHAVFVATIKSPIWDRYLASDKDAAPSAAG</sequence>
<comment type="subunit">
    <text evidence="15 20">DNA polymerase III contains a core (composed of alpha, epsilon and theta chains) that associates with a tau subunit. This core dimerizes to form the POLIII' complex. PolIII' associates with the gamma complex (composed of gamma, delta, delta', psi and chi chains) and with the beta chain to form the complete DNA polymerase III complex.</text>
</comment>
<evidence type="ECO:0000256" key="15">
    <source>
        <dbReference type="ARBA" id="ARBA00026073"/>
    </source>
</evidence>
<dbReference type="GO" id="GO:0046872">
    <property type="term" value="F:metal ion binding"/>
    <property type="evidence" value="ECO:0007669"/>
    <property type="project" value="UniProtKB-KW"/>
</dbReference>
<keyword evidence="5 20" id="KW-0548">Nucleotidyltransferase</keyword>
<feature type="binding site" evidence="19">
    <location>
        <position position="7"/>
    </location>
    <ligand>
        <name>a divalent metal cation</name>
        <dbReference type="ChEBI" id="CHEBI:60240"/>
        <label>1</label>
        <note>catalytic</note>
    </ligand>
</feature>
<evidence type="ECO:0000313" key="23">
    <source>
        <dbReference type="Proteomes" id="UP000268623"/>
    </source>
</evidence>
<keyword evidence="13 19" id="KW-0464">Manganese</keyword>
<dbReference type="PANTHER" id="PTHR30231">
    <property type="entry name" value="DNA POLYMERASE III SUBUNIT EPSILON"/>
    <property type="match status" value="1"/>
</dbReference>
<comment type="function">
    <text evidence="14 20">DNA polymerase III is a complex, multichain enzyme responsible for most of the replicative synthesis in bacteria. The epsilon subunit contain the editing function and is a proofreading 3'-5' exonuclease.</text>
</comment>
<dbReference type="GO" id="GO:0005829">
    <property type="term" value="C:cytosol"/>
    <property type="evidence" value="ECO:0007669"/>
    <property type="project" value="TreeGrafter"/>
</dbReference>
<dbReference type="Gene3D" id="3.30.420.10">
    <property type="entry name" value="Ribonuclease H-like superfamily/Ribonuclease H"/>
    <property type="match status" value="1"/>
</dbReference>
<keyword evidence="10 20" id="KW-0269">Exonuclease</keyword>
<dbReference type="SMART" id="SM00479">
    <property type="entry name" value="EXOIII"/>
    <property type="match status" value="1"/>
</dbReference>
<evidence type="ECO:0000256" key="18">
    <source>
        <dbReference type="PIRSR" id="PIRSR606309-2"/>
    </source>
</evidence>
<dbReference type="GO" id="GO:0003677">
    <property type="term" value="F:DNA binding"/>
    <property type="evidence" value="ECO:0007669"/>
    <property type="project" value="InterPro"/>
</dbReference>
<dbReference type="AlphaFoldDB" id="A0A3M9XJN7"/>
<dbReference type="GO" id="GO:0008408">
    <property type="term" value="F:3'-5' exonuclease activity"/>
    <property type="evidence" value="ECO:0007669"/>
    <property type="project" value="TreeGrafter"/>
</dbReference>
<comment type="catalytic activity">
    <reaction evidence="16 20">
        <text>DNA(n) + a 2'-deoxyribonucleoside 5'-triphosphate = DNA(n+1) + diphosphate</text>
        <dbReference type="Rhea" id="RHEA:22508"/>
        <dbReference type="Rhea" id="RHEA-COMP:17339"/>
        <dbReference type="Rhea" id="RHEA-COMP:17340"/>
        <dbReference type="ChEBI" id="CHEBI:33019"/>
        <dbReference type="ChEBI" id="CHEBI:61560"/>
        <dbReference type="ChEBI" id="CHEBI:173112"/>
        <dbReference type="EC" id="2.7.7.7"/>
    </reaction>
</comment>
<dbReference type="OrthoDB" id="9804290at2"/>
<evidence type="ECO:0000256" key="8">
    <source>
        <dbReference type="ARBA" id="ARBA00022723"/>
    </source>
</evidence>
<dbReference type="Proteomes" id="UP000268623">
    <property type="component" value="Unassembled WGS sequence"/>
</dbReference>
<keyword evidence="8 19" id="KW-0479">Metal-binding</keyword>
<organism evidence="22 23">
    <name type="scientific">Methylocystis hirsuta</name>
    <dbReference type="NCBI Taxonomy" id="369798"/>
    <lineage>
        <taxon>Bacteria</taxon>
        <taxon>Pseudomonadati</taxon>
        <taxon>Pseudomonadota</taxon>
        <taxon>Alphaproteobacteria</taxon>
        <taxon>Hyphomicrobiales</taxon>
        <taxon>Methylocystaceae</taxon>
        <taxon>Methylocystis</taxon>
    </lineage>
</organism>
<dbReference type="GO" id="GO:0003887">
    <property type="term" value="F:DNA-directed DNA polymerase activity"/>
    <property type="evidence" value="ECO:0007669"/>
    <property type="project" value="UniProtKB-KW"/>
</dbReference>
<keyword evidence="6 20" id="KW-0235">DNA replication</keyword>
<keyword evidence="7 20" id="KW-0540">Nuclease</keyword>
<gene>
    <name evidence="20" type="primary">dnaQ</name>
    <name evidence="22" type="ORF">D1O30_01355</name>
</gene>
<evidence type="ECO:0000256" key="9">
    <source>
        <dbReference type="ARBA" id="ARBA00022801"/>
    </source>
</evidence>
<dbReference type="NCBIfam" id="TIGR01406">
    <property type="entry name" value="dnaQ_proteo"/>
    <property type="match status" value="1"/>
</dbReference>
<feature type="binding site" evidence="18">
    <location>
        <position position="7"/>
    </location>
    <ligand>
        <name>substrate</name>
    </ligand>
</feature>
<dbReference type="InterPro" id="IPR006054">
    <property type="entry name" value="DnaQ"/>
</dbReference>
<name>A0A3M9XJN7_9HYPH</name>
<keyword evidence="12 20" id="KW-0239">DNA-directed DNA polymerase</keyword>
<keyword evidence="4 20" id="KW-0808">Transferase</keyword>
<feature type="binding site" evidence="19">
    <location>
        <position position="9"/>
    </location>
    <ligand>
        <name>a divalent metal cation</name>
        <dbReference type="ChEBI" id="CHEBI:60240"/>
        <label>1</label>
        <note>catalytic</note>
    </ligand>
</feature>
<dbReference type="InterPro" id="IPR012337">
    <property type="entry name" value="RNaseH-like_sf"/>
</dbReference>
<evidence type="ECO:0000256" key="10">
    <source>
        <dbReference type="ARBA" id="ARBA00022839"/>
    </source>
</evidence>
<evidence type="ECO:0000256" key="2">
    <source>
        <dbReference type="ARBA" id="ARBA00012417"/>
    </source>
</evidence>
<dbReference type="NCBIfam" id="TIGR00573">
    <property type="entry name" value="dnaq"/>
    <property type="match status" value="1"/>
</dbReference>
<comment type="caution">
    <text evidence="22">The sequence shown here is derived from an EMBL/GenBank/DDBJ whole genome shotgun (WGS) entry which is preliminary data.</text>
</comment>
<evidence type="ECO:0000256" key="20">
    <source>
        <dbReference type="RuleBase" id="RU364087"/>
    </source>
</evidence>
<dbReference type="SUPFAM" id="SSF53098">
    <property type="entry name" value="Ribonuclease H-like"/>
    <property type="match status" value="1"/>
</dbReference>
<evidence type="ECO:0000313" key="22">
    <source>
        <dbReference type="EMBL" id="RNJ48473.1"/>
    </source>
</evidence>
<evidence type="ECO:0000256" key="6">
    <source>
        <dbReference type="ARBA" id="ARBA00022705"/>
    </source>
</evidence>
<keyword evidence="9 20" id="KW-0378">Hydrolase</keyword>
<evidence type="ECO:0000256" key="1">
    <source>
        <dbReference type="ARBA" id="ARBA00001936"/>
    </source>
</evidence>
<evidence type="ECO:0000256" key="17">
    <source>
        <dbReference type="PIRSR" id="PIRSR606309-1"/>
    </source>
</evidence>
<feature type="binding site" evidence="19">
    <location>
        <position position="155"/>
    </location>
    <ligand>
        <name>a divalent metal cation</name>
        <dbReference type="ChEBI" id="CHEBI:60240"/>
        <label>1</label>
        <note>catalytic</note>
    </ligand>
</feature>
<dbReference type="FunFam" id="3.30.420.10:FF:000012">
    <property type="entry name" value="DNA polymerase III subunit epsilon"/>
    <property type="match status" value="1"/>
</dbReference>
<evidence type="ECO:0000256" key="14">
    <source>
        <dbReference type="ARBA" id="ARBA00025483"/>
    </source>
</evidence>
<comment type="cofactor">
    <cofactor evidence="19">
        <name>Mg(2+)</name>
        <dbReference type="ChEBI" id="CHEBI:18420"/>
    </cofactor>
    <cofactor evidence="19">
        <name>Mn(2+)</name>
        <dbReference type="ChEBI" id="CHEBI:29035"/>
    </cofactor>
    <text evidence="19">Binds 2 divalent metal cations. Magnesium or manganese.</text>
</comment>
<reference evidence="22 23" key="1">
    <citation type="submission" date="2018-08" db="EMBL/GenBank/DDBJ databases">
        <title>Genome sequence of Methylocystis hirsuta CSC1, a methanotroph able to accumulate PHAs.</title>
        <authorList>
            <person name="Bordel S."/>
            <person name="Rodriguez E."/>
            <person name="Gancedo J."/>
            <person name="Munoz R."/>
        </authorList>
    </citation>
    <scope>NUCLEOTIDE SEQUENCE [LARGE SCALE GENOMIC DNA]</scope>
    <source>
        <strain evidence="22 23">CSC1</strain>
    </source>
</reference>